<proteinExistence type="predicted"/>
<reference evidence="1 2" key="1">
    <citation type="journal article" date="2023" name="Plants (Basel)">
        <title>Bridging the Gap: Combining Genomics and Transcriptomics Approaches to Understand Stylosanthes scabra, an Orphan Legume from the Brazilian Caatinga.</title>
        <authorList>
            <person name="Ferreira-Neto J.R.C."/>
            <person name="da Silva M.D."/>
            <person name="Binneck E."/>
            <person name="de Melo N.F."/>
            <person name="da Silva R.H."/>
            <person name="de Melo A.L.T.M."/>
            <person name="Pandolfi V."/>
            <person name="Bustamante F.O."/>
            <person name="Brasileiro-Vidal A.C."/>
            <person name="Benko-Iseppon A.M."/>
        </authorList>
    </citation>
    <scope>NUCLEOTIDE SEQUENCE [LARGE SCALE GENOMIC DNA]</scope>
    <source>
        <tissue evidence="1">Leaves</tissue>
    </source>
</reference>
<name>A0ABU6UII8_9FABA</name>
<dbReference type="EMBL" id="JASCZI010121307">
    <property type="protein sequence ID" value="MED6161130.1"/>
    <property type="molecule type" value="Genomic_DNA"/>
</dbReference>
<sequence>MAPLCILYIKKLFLFFRGEFSGNDYRVFTLILKVGISESGQLDRKTEPSTGSSKPKDRRCIRTGMTRIGPDVPHIQQISLTVCLTLTTTTLYLTSGHSTVNSSLLSRQIHRNSVRFVPPRFCLSRPVPSHLPDIVLGFSSLSLRFCL</sequence>
<keyword evidence="2" id="KW-1185">Reference proteome</keyword>
<evidence type="ECO:0000313" key="2">
    <source>
        <dbReference type="Proteomes" id="UP001341840"/>
    </source>
</evidence>
<protein>
    <submittedName>
        <fullName evidence="1">Uncharacterized protein</fullName>
    </submittedName>
</protein>
<organism evidence="1 2">
    <name type="scientific">Stylosanthes scabra</name>
    <dbReference type="NCBI Taxonomy" id="79078"/>
    <lineage>
        <taxon>Eukaryota</taxon>
        <taxon>Viridiplantae</taxon>
        <taxon>Streptophyta</taxon>
        <taxon>Embryophyta</taxon>
        <taxon>Tracheophyta</taxon>
        <taxon>Spermatophyta</taxon>
        <taxon>Magnoliopsida</taxon>
        <taxon>eudicotyledons</taxon>
        <taxon>Gunneridae</taxon>
        <taxon>Pentapetalae</taxon>
        <taxon>rosids</taxon>
        <taxon>fabids</taxon>
        <taxon>Fabales</taxon>
        <taxon>Fabaceae</taxon>
        <taxon>Papilionoideae</taxon>
        <taxon>50 kb inversion clade</taxon>
        <taxon>dalbergioids sensu lato</taxon>
        <taxon>Dalbergieae</taxon>
        <taxon>Pterocarpus clade</taxon>
        <taxon>Stylosanthes</taxon>
    </lineage>
</organism>
<gene>
    <name evidence="1" type="ORF">PIB30_057837</name>
</gene>
<dbReference type="Proteomes" id="UP001341840">
    <property type="component" value="Unassembled WGS sequence"/>
</dbReference>
<comment type="caution">
    <text evidence="1">The sequence shown here is derived from an EMBL/GenBank/DDBJ whole genome shotgun (WGS) entry which is preliminary data.</text>
</comment>
<evidence type="ECO:0000313" key="1">
    <source>
        <dbReference type="EMBL" id="MED6161130.1"/>
    </source>
</evidence>
<accession>A0ABU6UII8</accession>